<dbReference type="PANTHER" id="PTHR36451:SF1">
    <property type="entry name" value="OMEGA-HYDROXY-BETA-DIHYDROMENAQUINONE-9 SULFOTRANSFERASE STF3"/>
    <property type="match status" value="1"/>
</dbReference>
<dbReference type="InterPro" id="IPR052736">
    <property type="entry name" value="Stf3_sulfotransferase"/>
</dbReference>
<dbReference type="EMBL" id="CP046173">
    <property type="protein sequence ID" value="QIS19055.1"/>
    <property type="molecule type" value="Genomic_DNA"/>
</dbReference>
<dbReference type="InterPro" id="IPR027417">
    <property type="entry name" value="P-loop_NTPase"/>
</dbReference>
<organism evidence="1 2">
    <name type="scientific">Nocardia terpenica</name>
    <dbReference type="NCBI Taxonomy" id="455432"/>
    <lineage>
        <taxon>Bacteria</taxon>
        <taxon>Bacillati</taxon>
        <taxon>Actinomycetota</taxon>
        <taxon>Actinomycetes</taxon>
        <taxon>Mycobacteriales</taxon>
        <taxon>Nocardiaceae</taxon>
        <taxon>Nocardia</taxon>
    </lineage>
</organism>
<dbReference type="SUPFAM" id="SSF52540">
    <property type="entry name" value="P-loop containing nucleoside triphosphate hydrolases"/>
    <property type="match status" value="1"/>
</dbReference>
<dbReference type="GO" id="GO:0016740">
    <property type="term" value="F:transferase activity"/>
    <property type="evidence" value="ECO:0007669"/>
    <property type="project" value="UniProtKB-KW"/>
</dbReference>
<reference evidence="1 2" key="1">
    <citation type="journal article" date="2019" name="ACS Chem. Biol.">
        <title>Identification and Mobilization of a Cryptic Antibiotic Biosynthesis Gene Locus from a Human-Pathogenic Nocardia Isolate.</title>
        <authorList>
            <person name="Herisse M."/>
            <person name="Ishida K."/>
            <person name="Porter J.L."/>
            <person name="Howden B."/>
            <person name="Hertweck C."/>
            <person name="Stinear T.P."/>
            <person name="Pidot S.J."/>
        </authorList>
    </citation>
    <scope>NUCLEOTIDE SEQUENCE [LARGE SCALE GENOMIC DNA]</scope>
    <source>
        <strain evidence="1 2">AUSMDU00012715</strain>
    </source>
</reference>
<name>A0A6G9Z0E2_9NOCA</name>
<dbReference type="Pfam" id="PF13469">
    <property type="entry name" value="Sulfotransfer_3"/>
    <property type="match status" value="1"/>
</dbReference>
<accession>A0A6G9Z0E2</accession>
<proteinExistence type="predicted"/>
<sequence length="377" mass="42991">MTVRTDVGTVDDLHASATKVCGLTDFGPDDYLEALRVLLESYRRDADLTELGSKMHRYFLRGALVARALSEASWKAHPAYAETPVTRPIFVTGLPRTGTTALHRLLAADPRHQALEMWLTEYPQPRPPRETWSENPIFQRIEAGFTQHHVENPEFMGLHYMSAAEVEECWQLLRQTVKSVSYECLAYLPTYSRWLRTRDWTDAYARHRRNLQLIGLGDERRWILKNPSHLFALDALLAVYPDALVIQTHRDPATVLASVCSLSDHAARGWSHTFTGPRIGETQLELWSRGLRDFTAARARHNPAQFLDIDFDDLRADPLGTVETIYRAFDLELTPAARTAMTALDTESRTGHRKPAHRYSLADYGLTEDQVRAHFRA</sequence>
<evidence type="ECO:0000313" key="1">
    <source>
        <dbReference type="EMBL" id="QIS19055.1"/>
    </source>
</evidence>
<dbReference type="RefSeq" id="WP_167486360.1">
    <property type="nucleotide sequence ID" value="NZ_CP046173.1"/>
</dbReference>
<dbReference type="Gene3D" id="3.40.50.300">
    <property type="entry name" value="P-loop containing nucleotide triphosphate hydrolases"/>
    <property type="match status" value="1"/>
</dbReference>
<protein>
    <submittedName>
        <fullName evidence="1">Sulfotransferase</fullName>
    </submittedName>
</protein>
<dbReference type="Proteomes" id="UP000500953">
    <property type="component" value="Chromosome"/>
</dbReference>
<keyword evidence="1" id="KW-0808">Transferase</keyword>
<dbReference type="AlphaFoldDB" id="A0A6G9Z0E2"/>
<evidence type="ECO:0000313" key="2">
    <source>
        <dbReference type="Proteomes" id="UP000500953"/>
    </source>
</evidence>
<gene>
    <name evidence="1" type="ORF">F6W96_12865</name>
</gene>
<dbReference type="PANTHER" id="PTHR36451">
    <property type="entry name" value="PAPS-DEPENDENT SULFOTRANSFERASE STF3"/>
    <property type="match status" value="1"/>
</dbReference>